<dbReference type="InterPro" id="IPR000412">
    <property type="entry name" value="ABC_2_transport"/>
</dbReference>
<dbReference type="EMBL" id="BMJH01000006">
    <property type="protein sequence ID" value="GGC77287.1"/>
    <property type="molecule type" value="Genomic_DNA"/>
</dbReference>
<evidence type="ECO:0000256" key="8">
    <source>
        <dbReference type="SAM" id="Phobius"/>
    </source>
</evidence>
<comment type="caution">
    <text evidence="10">The sequence shown here is derived from an EMBL/GenBank/DDBJ whole genome shotgun (WGS) entry which is preliminary data.</text>
</comment>
<evidence type="ECO:0000256" key="2">
    <source>
        <dbReference type="ARBA" id="ARBA00007783"/>
    </source>
</evidence>
<protein>
    <submittedName>
        <fullName evidence="10">Doxorubicin resistance ABC transporter permease DrrB</fullName>
    </submittedName>
</protein>
<dbReference type="GO" id="GO:0043190">
    <property type="term" value="C:ATP-binding cassette (ABC) transporter complex"/>
    <property type="evidence" value="ECO:0007669"/>
    <property type="project" value="InterPro"/>
</dbReference>
<dbReference type="AlphaFoldDB" id="A0A916UM77"/>
<accession>A0A916UM77</accession>
<organism evidence="10 11">
    <name type="scientific">Hoyosella rhizosphaerae</name>
    <dbReference type="NCBI Taxonomy" id="1755582"/>
    <lineage>
        <taxon>Bacteria</taxon>
        <taxon>Bacillati</taxon>
        <taxon>Actinomycetota</taxon>
        <taxon>Actinomycetes</taxon>
        <taxon>Mycobacteriales</taxon>
        <taxon>Hoyosellaceae</taxon>
        <taxon>Hoyosella</taxon>
    </lineage>
</organism>
<sequence>MTVGTISLPLENTSTANVKPSAVGQWAALNGRTVREMSRNGDFIVAILTPALFTLAYYVPLRKMMETATYFGGGGLSNYGQFVVPLIALGAVALTMTQAALRAAKDARDGITKRLSTMPIPRTVPLAARMSANMVRSVVTLAAAMTFGHIINFRFEGSLAETVGFIAFAFLISLALMLGADALGTLTENPRAVTQALTLPTLIFGMMSTGFIPESGFPEFVRPFVRNQPVSLFTEALRALADGTTSIQVMVPALIWGFVILVLFGALAIWASARRR</sequence>
<feature type="transmembrane region" description="Helical" evidence="8">
    <location>
        <begin position="79"/>
        <end position="101"/>
    </location>
</feature>
<dbReference type="PIRSF" id="PIRSF006648">
    <property type="entry name" value="DrrB"/>
    <property type="match status" value="1"/>
</dbReference>
<comment type="similarity">
    <text evidence="2">Belongs to the ABC-2 integral membrane protein family.</text>
</comment>
<name>A0A916UM77_9ACTN</name>
<keyword evidence="6 8" id="KW-0472">Membrane</keyword>
<feature type="transmembrane region" description="Helical" evidence="8">
    <location>
        <begin position="41"/>
        <end position="59"/>
    </location>
</feature>
<dbReference type="GO" id="GO:0140359">
    <property type="term" value="F:ABC-type transporter activity"/>
    <property type="evidence" value="ECO:0007669"/>
    <property type="project" value="InterPro"/>
</dbReference>
<keyword evidence="5 8" id="KW-1133">Transmembrane helix</keyword>
<dbReference type="RefSeq" id="WP_188677967.1">
    <property type="nucleotide sequence ID" value="NZ_BMJH01000006.1"/>
</dbReference>
<keyword evidence="3" id="KW-1003">Cell membrane</keyword>
<gene>
    <name evidence="10" type="primary">drrB</name>
    <name evidence="10" type="ORF">GCM10011410_33270</name>
</gene>
<evidence type="ECO:0000256" key="6">
    <source>
        <dbReference type="ARBA" id="ARBA00023136"/>
    </source>
</evidence>
<dbReference type="GO" id="GO:0046677">
    <property type="term" value="P:response to antibiotic"/>
    <property type="evidence" value="ECO:0007669"/>
    <property type="project" value="UniProtKB-KW"/>
</dbReference>
<evidence type="ECO:0000256" key="3">
    <source>
        <dbReference type="ARBA" id="ARBA00022475"/>
    </source>
</evidence>
<evidence type="ECO:0000313" key="11">
    <source>
        <dbReference type="Proteomes" id="UP000641514"/>
    </source>
</evidence>
<dbReference type="PANTHER" id="PTHR43077:SF8">
    <property type="entry name" value="DOXORUBICIN RESISTANCE ABC TRANSPORTER PERMEASE PROTEIN DRRB"/>
    <property type="match status" value="1"/>
</dbReference>
<evidence type="ECO:0000256" key="7">
    <source>
        <dbReference type="ARBA" id="ARBA00023251"/>
    </source>
</evidence>
<comment type="subcellular location">
    <subcellularLocation>
        <location evidence="1">Cell membrane</location>
        <topology evidence="1">Multi-pass membrane protein</topology>
    </subcellularLocation>
</comment>
<reference evidence="10" key="2">
    <citation type="submission" date="2020-09" db="EMBL/GenBank/DDBJ databases">
        <authorList>
            <person name="Sun Q."/>
            <person name="Zhou Y."/>
        </authorList>
    </citation>
    <scope>NUCLEOTIDE SEQUENCE</scope>
    <source>
        <strain evidence="10">CGMCC 1.15478</strain>
    </source>
</reference>
<keyword evidence="4 8" id="KW-0812">Transmembrane</keyword>
<dbReference type="Pfam" id="PF12698">
    <property type="entry name" value="ABC2_membrane_3"/>
    <property type="match status" value="1"/>
</dbReference>
<dbReference type="PANTHER" id="PTHR43077">
    <property type="entry name" value="TRANSPORT PERMEASE YVFS-RELATED"/>
    <property type="match status" value="1"/>
</dbReference>
<feature type="transmembrane region" description="Helical" evidence="8">
    <location>
        <begin position="253"/>
        <end position="273"/>
    </location>
</feature>
<feature type="transmembrane region" description="Helical" evidence="8">
    <location>
        <begin position="134"/>
        <end position="151"/>
    </location>
</feature>
<reference evidence="10" key="1">
    <citation type="journal article" date="2014" name="Int. J. Syst. Evol. Microbiol.">
        <title>Complete genome sequence of Corynebacterium casei LMG S-19264T (=DSM 44701T), isolated from a smear-ripened cheese.</title>
        <authorList>
            <consortium name="US DOE Joint Genome Institute (JGI-PGF)"/>
            <person name="Walter F."/>
            <person name="Albersmeier A."/>
            <person name="Kalinowski J."/>
            <person name="Ruckert C."/>
        </authorList>
    </citation>
    <scope>NUCLEOTIDE SEQUENCE</scope>
    <source>
        <strain evidence="10">CGMCC 1.15478</strain>
    </source>
</reference>
<dbReference type="Proteomes" id="UP000641514">
    <property type="component" value="Unassembled WGS sequence"/>
</dbReference>
<keyword evidence="7" id="KW-0046">Antibiotic resistance</keyword>
<proteinExistence type="inferred from homology"/>
<dbReference type="InterPro" id="IPR051328">
    <property type="entry name" value="T7SS_ABC-Transporter"/>
</dbReference>
<evidence type="ECO:0000313" key="10">
    <source>
        <dbReference type="EMBL" id="GGC77287.1"/>
    </source>
</evidence>
<evidence type="ECO:0000256" key="5">
    <source>
        <dbReference type="ARBA" id="ARBA00022989"/>
    </source>
</evidence>
<feature type="domain" description="ABC-2 type transporter transmembrane" evidence="9">
    <location>
        <begin position="73"/>
        <end position="270"/>
    </location>
</feature>
<evidence type="ECO:0000256" key="1">
    <source>
        <dbReference type="ARBA" id="ARBA00004651"/>
    </source>
</evidence>
<dbReference type="InterPro" id="IPR013525">
    <property type="entry name" value="ABC2_TM"/>
</dbReference>
<evidence type="ECO:0000259" key="9">
    <source>
        <dbReference type="Pfam" id="PF12698"/>
    </source>
</evidence>
<feature type="transmembrane region" description="Helical" evidence="8">
    <location>
        <begin position="163"/>
        <end position="180"/>
    </location>
</feature>
<keyword evidence="11" id="KW-1185">Reference proteome</keyword>
<evidence type="ECO:0000256" key="4">
    <source>
        <dbReference type="ARBA" id="ARBA00022692"/>
    </source>
</evidence>
<feature type="transmembrane region" description="Helical" evidence="8">
    <location>
        <begin position="192"/>
        <end position="212"/>
    </location>
</feature>